<dbReference type="InterPro" id="IPR051807">
    <property type="entry name" value="Sec-metab_biosynth-assoc"/>
</dbReference>
<dbReference type="PANTHER" id="PTHR33606:SF3">
    <property type="entry name" value="PROTEIN YCII"/>
    <property type="match status" value="1"/>
</dbReference>
<evidence type="ECO:0000313" key="4">
    <source>
        <dbReference type="Proteomes" id="UP000294656"/>
    </source>
</evidence>
<accession>A0A4R6M527</accession>
<dbReference type="OrthoDB" id="9797014at2"/>
<dbReference type="AlphaFoldDB" id="A0A4R6M527"/>
<evidence type="ECO:0000256" key="1">
    <source>
        <dbReference type="ARBA" id="ARBA00007689"/>
    </source>
</evidence>
<dbReference type="Pfam" id="PF03795">
    <property type="entry name" value="YCII"/>
    <property type="match status" value="1"/>
</dbReference>
<keyword evidence="4" id="KW-1185">Reference proteome</keyword>
<dbReference type="Gene3D" id="3.30.70.1060">
    <property type="entry name" value="Dimeric alpha+beta barrel"/>
    <property type="match status" value="1"/>
</dbReference>
<dbReference type="RefSeq" id="WP_133504731.1">
    <property type="nucleotide sequence ID" value="NZ_SNXC01000014.1"/>
</dbReference>
<protein>
    <recommendedName>
        <fullName evidence="2">YCII-related domain-containing protein</fullName>
    </recommendedName>
</protein>
<gene>
    <name evidence="3" type="ORF">DFP79_3016</name>
</gene>
<name>A0A4R6M527_9GAMM</name>
<reference evidence="3 4" key="1">
    <citation type="submission" date="2019-03" db="EMBL/GenBank/DDBJ databases">
        <title>Genomic Encyclopedia of Type Strains, Phase III (KMG-III): the genomes of soil and plant-associated and newly described type strains.</title>
        <authorList>
            <person name="Whitman W."/>
        </authorList>
    </citation>
    <scope>NUCLEOTIDE SEQUENCE [LARGE SCALE GENOMIC DNA]</scope>
    <source>
        <strain evidence="3 4">CECT 7378</strain>
    </source>
</reference>
<evidence type="ECO:0000313" key="3">
    <source>
        <dbReference type="EMBL" id="TDO96441.1"/>
    </source>
</evidence>
<evidence type="ECO:0000259" key="2">
    <source>
        <dbReference type="Pfam" id="PF03795"/>
    </source>
</evidence>
<dbReference type="NCBIfam" id="NF008473">
    <property type="entry name" value="PRK11370.1"/>
    <property type="match status" value="1"/>
</dbReference>
<proteinExistence type="inferred from homology"/>
<dbReference type="PANTHER" id="PTHR33606">
    <property type="entry name" value="PROTEIN YCII"/>
    <property type="match status" value="1"/>
</dbReference>
<dbReference type="EMBL" id="SNXC01000014">
    <property type="protein sequence ID" value="TDO96441.1"/>
    <property type="molecule type" value="Genomic_DNA"/>
</dbReference>
<sequence length="98" mass="10763">MLYSIVCQDNAHSLEGRKSARPAHLARLETLKENGKLVLAGPNPALDTNEPGEAGFTGSIIIAQFDSLEDAKKWSSEDPYLEAGVYKDVEVKPFKQVF</sequence>
<dbReference type="InterPro" id="IPR005545">
    <property type="entry name" value="YCII"/>
</dbReference>
<dbReference type="InterPro" id="IPR011008">
    <property type="entry name" value="Dimeric_a/b-barrel"/>
</dbReference>
<comment type="similarity">
    <text evidence="1">Belongs to the YciI family.</text>
</comment>
<feature type="domain" description="YCII-related" evidence="2">
    <location>
        <begin position="1"/>
        <end position="95"/>
    </location>
</feature>
<comment type="caution">
    <text evidence="3">The sequence shown here is derived from an EMBL/GenBank/DDBJ whole genome shotgun (WGS) entry which is preliminary data.</text>
</comment>
<dbReference type="SUPFAM" id="SSF54909">
    <property type="entry name" value="Dimeric alpha+beta barrel"/>
    <property type="match status" value="1"/>
</dbReference>
<dbReference type="Proteomes" id="UP000294656">
    <property type="component" value="Unassembled WGS sequence"/>
</dbReference>
<organism evidence="3 4">
    <name type="scientific">Marinomonas balearica</name>
    <dbReference type="NCBI Taxonomy" id="491947"/>
    <lineage>
        <taxon>Bacteria</taxon>
        <taxon>Pseudomonadati</taxon>
        <taxon>Pseudomonadota</taxon>
        <taxon>Gammaproteobacteria</taxon>
        <taxon>Oceanospirillales</taxon>
        <taxon>Oceanospirillaceae</taxon>
        <taxon>Marinomonas</taxon>
    </lineage>
</organism>